<evidence type="ECO:0000313" key="13">
    <source>
        <dbReference type="EMBL" id="AOS43821.1"/>
    </source>
</evidence>
<evidence type="ECO:0000256" key="3">
    <source>
        <dbReference type="ARBA" id="ARBA00022452"/>
    </source>
</evidence>
<comment type="subcellular location">
    <subcellularLocation>
        <location evidence="1 8">Cell outer membrane</location>
        <topology evidence="1 8">Multi-pass membrane protein</topology>
    </subcellularLocation>
</comment>
<dbReference type="CDD" id="cd01347">
    <property type="entry name" value="ligand_gated_channel"/>
    <property type="match status" value="1"/>
</dbReference>
<organism evidence="13 14">
    <name type="scientific">Lacunisphaera limnophila</name>
    <dbReference type="NCBI Taxonomy" id="1838286"/>
    <lineage>
        <taxon>Bacteria</taxon>
        <taxon>Pseudomonadati</taxon>
        <taxon>Verrucomicrobiota</taxon>
        <taxon>Opitutia</taxon>
        <taxon>Opitutales</taxon>
        <taxon>Opitutaceae</taxon>
        <taxon>Lacunisphaera</taxon>
    </lineage>
</organism>
<accession>A0A1D8ASD5</accession>
<evidence type="ECO:0000256" key="7">
    <source>
        <dbReference type="ARBA" id="ARBA00023237"/>
    </source>
</evidence>
<dbReference type="Proteomes" id="UP000095228">
    <property type="component" value="Chromosome"/>
</dbReference>
<dbReference type="InterPro" id="IPR012910">
    <property type="entry name" value="Plug_dom"/>
</dbReference>
<dbReference type="OrthoDB" id="9775095at2"/>
<keyword evidence="4 8" id="KW-0812">Transmembrane</keyword>
<name>A0A1D8ASD5_9BACT</name>
<dbReference type="PATRIC" id="fig|1838286.3.peg.883"/>
<dbReference type="GO" id="GO:0015344">
    <property type="term" value="F:siderophore uptake transmembrane transporter activity"/>
    <property type="evidence" value="ECO:0007669"/>
    <property type="project" value="TreeGrafter"/>
</dbReference>
<evidence type="ECO:0000256" key="8">
    <source>
        <dbReference type="PROSITE-ProRule" id="PRU01360"/>
    </source>
</evidence>
<dbReference type="KEGG" id="obg:Verru16b_00879"/>
<evidence type="ECO:0000256" key="9">
    <source>
        <dbReference type="RuleBase" id="RU003357"/>
    </source>
</evidence>
<keyword evidence="3 8" id="KW-1134">Transmembrane beta strand</keyword>
<dbReference type="InterPro" id="IPR039426">
    <property type="entry name" value="TonB-dep_rcpt-like"/>
</dbReference>
<evidence type="ECO:0000259" key="11">
    <source>
        <dbReference type="Pfam" id="PF00593"/>
    </source>
</evidence>
<evidence type="ECO:0000256" key="6">
    <source>
        <dbReference type="ARBA" id="ARBA00023136"/>
    </source>
</evidence>
<dbReference type="Pfam" id="PF07715">
    <property type="entry name" value="Plug"/>
    <property type="match status" value="1"/>
</dbReference>
<keyword evidence="7 8" id="KW-0998">Cell outer membrane</keyword>
<dbReference type="InterPro" id="IPR000531">
    <property type="entry name" value="Beta-barrel_TonB"/>
</dbReference>
<keyword evidence="13" id="KW-0675">Receptor</keyword>
<evidence type="ECO:0000256" key="1">
    <source>
        <dbReference type="ARBA" id="ARBA00004571"/>
    </source>
</evidence>
<dbReference type="STRING" id="1838286.Verru16b_00879"/>
<gene>
    <name evidence="13" type="primary">fhuA_4</name>
    <name evidence="13" type="ORF">Verru16b_00879</name>
</gene>
<evidence type="ECO:0000256" key="2">
    <source>
        <dbReference type="ARBA" id="ARBA00022448"/>
    </source>
</evidence>
<keyword evidence="2 8" id="KW-0813">Transport</keyword>
<dbReference type="PROSITE" id="PS52016">
    <property type="entry name" value="TONB_DEPENDENT_REC_3"/>
    <property type="match status" value="1"/>
</dbReference>
<keyword evidence="6 8" id="KW-0472">Membrane</keyword>
<evidence type="ECO:0000259" key="12">
    <source>
        <dbReference type="Pfam" id="PF07715"/>
    </source>
</evidence>
<evidence type="ECO:0000256" key="5">
    <source>
        <dbReference type="ARBA" id="ARBA00023077"/>
    </source>
</evidence>
<dbReference type="GO" id="GO:0009279">
    <property type="term" value="C:cell outer membrane"/>
    <property type="evidence" value="ECO:0007669"/>
    <property type="project" value="UniProtKB-SubCell"/>
</dbReference>
<evidence type="ECO:0000256" key="4">
    <source>
        <dbReference type="ARBA" id="ARBA00022692"/>
    </source>
</evidence>
<sequence>MNLRFSFLLSFIACAATAARAQTTTAAPDPGVIQLEKFVTKAEKADAFTLPLDATSGTGSRLGLSLREVPASLNVMTQEVISARGLRTTVETVNSVVGVQGGLGVGSIPRYTMRGLSGNQVTILFDGVRMNTQSQSERPVDAFNLDRVEVLKGPSSVLFGEGAIGGSINYVSKQPDGVARTDLLFAAGSWGSFRAGVGTGGTLAPGLAYRADVSTSTSAGYVDRNQTELFNASLALGWRATERLSLNFFATYTEDQFEPYYGTPVRHDGVQNTLLPGAPILQGVANPNTDRLINPRIDPRSRRQNYNITDASADSVNVRLRLLAEATLAPDLRLRNTLYGVHHFLQSENFERYRWNSATQLVQRDFIWQAYRNDWMLGNRTELQFDRALGDMANKLLAGVDVSRVRYERGINPSGFPDRPTTDLPAGGVSLTGFDPGRLQTYALTRDRDVVVKTAAFFAEDALKLRPDLTLVTGLRLDHLDVQRTTRNDPTRGITQLVATKTYRPLTWRAGMVHDLTPATALYASYSYAQEPATQLVSLPTAAASLALPMQKGVQWEAGLKSTFWDGRADLTAAIYRIDRRDLATTTRDSTTGAFVTQSVGAQHSQGLELALSVAPTKRLRLEAAFAWTEAEFDQFIENTGVATVGDQGRVSRAGNTPVGVPKVIASLWGSYELGGGWFLSGGPRHVGETYANNNNSITLDAYTELEAAVGRRVGAWTFTLRGRNLLDELYSDTSIYGGVLQRLADPLSVELTARARF</sequence>
<feature type="domain" description="TonB-dependent receptor plug" evidence="12">
    <location>
        <begin position="66"/>
        <end position="166"/>
    </location>
</feature>
<evidence type="ECO:0000313" key="14">
    <source>
        <dbReference type="Proteomes" id="UP000095228"/>
    </source>
</evidence>
<protein>
    <submittedName>
        <fullName evidence="13">Ferrichrome-iron receptor</fullName>
    </submittedName>
</protein>
<dbReference type="RefSeq" id="WP_069961142.1">
    <property type="nucleotide sequence ID" value="NZ_CP016094.1"/>
</dbReference>
<dbReference type="SUPFAM" id="SSF56935">
    <property type="entry name" value="Porins"/>
    <property type="match status" value="1"/>
</dbReference>
<feature type="domain" description="TonB-dependent receptor-like beta-barrel" evidence="11">
    <location>
        <begin position="290"/>
        <end position="726"/>
    </location>
</feature>
<keyword evidence="14" id="KW-1185">Reference proteome</keyword>
<dbReference type="PANTHER" id="PTHR32552:SF84">
    <property type="entry name" value="TONB-DEPENDENT RECEPTOR-RELATED"/>
    <property type="match status" value="1"/>
</dbReference>
<dbReference type="Pfam" id="PF00593">
    <property type="entry name" value="TonB_dep_Rec_b-barrel"/>
    <property type="match status" value="1"/>
</dbReference>
<dbReference type="InterPro" id="IPR036942">
    <property type="entry name" value="Beta-barrel_TonB_sf"/>
</dbReference>
<dbReference type="Gene3D" id="2.170.130.10">
    <property type="entry name" value="TonB-dependent receptor, plug domain"/>
    <property type="match status" value="1"/>
</dbReference>
<dbReference type="EMBL" id="CP016094">
    <property type="protein sequence ID" value="AOS43821.1"/>
    <property type="molecule type" value="Genomic_DNA"/>
</dbReference>
<feature type="signal peptide" evidence="10">
    <location>
        <begin position="1"/>
        <end position="21"/>
    </location>
</feature>
<reference evidence="13 14" key="1">
    <citation type="submission" date="2016-06" db="EMBL/GenBank/DDBJ databases">
        <title>Three novel species with peptidoglycan cell walls form the new genus Lacunisphaera gen. nov. in the family Opitutaceae of the verrucomicrobial subdivision 4.</title>
        <authorList>
            <person name="Rast P."/>
            <person name="Gloeckner I."/>
            <person name="Jogler M."/>
            <person name="Boedeker C."/>
            <person name="Jeske O."/>
            <person name="Wiegand S."/>
            <person name="Reinhardt R."/>
            <person name="Schumann P."/>
            <person name="Rohde M."/>
            <person name="Spring S."/>
            <person name="Gloeckner F.O."/>
            <person name="Jogler C."/>
        </authorList>
    </citation>
    <scope>NUCLEOTIDE SEQUENCE [LARGE SCALE GENOMIC DNA]</scope>
    <source>
        <strain evidence="13 14">IG16b</strain>
    </source>
</reference>
<feature type="chain" id="PRO_5009105037" evidence="10">
    <location>
        <begin position="22"/>
        <end position="758"/>
    </location>
</feature>
<dbReference type="Gene3D" id="2.40.170.20">
    <property type="entry name" value="TonB-dependent receptor, beta-barrel domain"/>
    <property type="match status" value="1"/>
</dbReference>
<keyword evidence="5 9" id="KW-0798">TonB box</keyword>
<evidence type="ECO:0000256" key="10">
    <source>
        <dbReference type="SAM" id="SignalP"/>
    </source>
</evidence>
<dbReference type="PANTHER" id="PTHR32552">
    <property type="entry name" value="FERRICHROME IRON RECEPTOR-RELATED"/>
    <property type="match status" value="1"/>
</dbReference>
<proteinExistence type="inferred from homology"/>
<comment type="similarity">
    <text evidence="8 9">Belongs to the TonB-dependent receptor family.</text>
</comment>
<dbReference type="AlphaFoldDB" id="A0A1D8ASD5"/>
<keyword evidence="10" id="KW-0732">Signal</keyword>
<dbReference type="InterPro" id="IPR037066">
    <property type="entry name" value="Plug_dom_sf"/>
</dbReference>